<reference evidence="1 2" key="1">
    <citation type="submission" date="2021-06" db="EMBL/GenBank/DDBJ databases">
        <authorList>
            <person name="Palmer J.M."/>
        </authorList>
    </citation>
    <scope>NUCLEOTIDE SEQUENCE [LARGE SCALE GENOMIC DNA]</scope>
    <source>
        <strain evidence="2">if_2019</strain>
        <tissue evidence="1">Muscle</tissue>
    </source>
</reference>
<proteinExistence type="predicted"/>
<accession>A0ABV0V1P7</accession>
<comment type="caution">
    <text evidence="1">The sequence shown here is derived from an EMBL/GenBank/DDBJ whole genome shotgun (WGS) entry which is preliminary data.</text>
</comment>
<keyword evidence="2" id="KW-1185">Reference proteome</keyword>
<evidence type="ECO:0008006" key="3">
    <source>
        <dbReference type="Google" id="ProtNLM"/>
    </source>
</evidence>
<name>A0ABV0V1P7_9TELE</name>
<dbReference type="Proteomes" id="UP001482620">
    <property type="component" value="Unassembled WGS sequence"/>
</dbReference>
<dbReference type="EMBL" id="JAHRIQ010092419">
    <property type="protein sequence ID" value="MEQ2250358.1"/>
    <property type="molecule type" value="Genomic_DNA"/>
</dbReference>
<evidence type="ECO:0000313" key="2">
    <source>
        <dbReference type="Proteomes" id="UP001482620"/>
    </source>
</evidence>
<sequence length="125" mass="14405">MIHSLIFYTACSIVGHGGAGTYLQQSTCERQGTPWTGRQFIAGPNRDIQDKQPCTHSFTLNSNLERPIYLTVMFLDYGRKPEYTVRRTHACTGRTCKLHAERFSARSRTQDLLAAWQKRYQLHHC</sequence>
<feature type="non-terminal residue" evidence="1">
    <location>
        <position position="125"/>
    </location>
</feature>
<evidence type="ECO:0000313" key="1">
    <source>
        <dbReference type="EMBL" id="MEQ2250358.1"/>
    </source>
</evidence>
<organism evidence="1 2">
    <name type="scientific">Ilyodon furcidens</name>
    <name type="common">goldbreast splitfin</name>
    <dbReference type="NCBI Taxonomy" id="33524"/>
    <lineage>
        <taxon>Eukaryota</taxon>
        <taxon>Metazoa</taxon>
        <taxon>Chordata</taxon>
        <taxon>Craniata</taxon>
        <taxon>Vertebrata</taxon>
        <taxon>Euteleostomi</taxon>
        <taxon>Actinopterygii</taxon>
        <taxon>Neopterygii</taxon>
        <taxon>Teleostei</taxon>
        <taxon>Neoteleostei</taxon>
        <taxon>Acanthomorphata</taxon>
        <taxon>Ovalentaria</taxon>
        <taxon>Atherinomorphae</taxon>
        <taxon>Cyprinodontiformes</taxon>
        <taxon>Goodeidae</taxon>
        <taxon>Ilyodon</taxon>
    </lineage>
</organism>
<gene>
    <name evidence="1" type="ORF">ILYODFUR_039179</name>
</gene>
<protein>
    <recommendedName>
        <fullName evidence="3">Secreted protein</fullName>
    </recommendedName>
</protein>